<dbReference type="GO" id="GO:0007283">
    <property type="term" value="P:spermatogenesis"/>
    <property type="evidence" value="ECO:0007669"/>
    <property type="project" value="TreeGrafter"/>
</dbReference>
<comment type="similarity">
    <text evidence="3">Belongs to the maelstrom family.</text>
</comment>
<keyword evidence="6" id="KW-0238">DNA-binding</keyword>
<dbReference type="InterPro" id="IPR039259">
    <property type="entry name" value="Protein_maelstrom"/>
</dbReference>
<reference evidence="10" key="2">
    <citation type="submission" date="2025-09" db="UniProtKB">
        <authorList>
            <consortium name="Ensembl"/>
        </authorList>
    </citation>
    <scope>IDENTIFICATION</scope>
</reference>
<dbReference type="GO" id="GO:0005634">
    <property type="term" value="C:nucleus"/>
    <property type="evidence" value="ECO:0007669"/>
    <property type="project" value="UniProtKB-SubCell"/>
</dbReference>
<evidence type="ECO:0000256" key="1">
    <source>
        <dbReference type="ARBA" id="ARBA00004123"/>
    </source>
</evidence>
<evidence type="ECO:0000256" key="8">
    <source>
        <dbReference type="ARBA" id="ARBA00023242"/>
    </source>
</evidence>
<dbReference type="GO" id="GO:0045892">
    <property type="term" value="P:negative regulation of DNA-templated transcription"/>
    <property type="evidence" value="ECO:0007669"/>
    <property type="project" value="TreeGrafter"/>
</dbReference>
<keyword evidence="11" id="KW-1185">Reference proteome</keyword>
<dbReference type="GO" id="GO:0034587">
    <property type="term" value="P:piRNA processing"/>
    <property type="evidence" value="ECO:0007669"/>
    <property type="project" value="TreeGrafter"/>
</dbReference>
<feature type="domain" description="Maelstrom" evidence="9">
    <location>
        <begin position="40"/>
        <end position="144"/>
    </location>
</feature>
<dbReference type="Ensembl" id="ENSEBUT00000023946.1">
    <property type="protein sequence ID" value="ENSEBUP00000023369.1"/>
    <property type="gene ID" value="ENSEBUG00000014398.1"/>
</dbReference>
<evidence type="ECO:0000259" key="9">
    <source>
        <dbReference type="Pfam" id="PF13017"/>
    </source>
</evidence>
<organism evidence="10 11">
    <name type="scientific">Eptatretus burgeri</name>
    <name type="common">Inshore hagfish</name>
    <dbReference type="NCBI Taxonomy" id="7764"/>
    <lineage>
        <taxon>Eukaryota</taxon>
        <taxon>Metazoa</taxon>
        <taxon>Chordata</taxon>
        <taxon>Craniata</taxon>
        <taxon>Vertebrata</taxon>
        <taxon>Cyclostomata</taxon>
        <taxon>Myxini</taxon>
        <taxon>Myxiniformes</taxon>
        <taxon>Myxinidae</taxon>
        <taxon>Eptatretinae</taxon>
        <taxon>Eptatretus</taxon>
    </lineage>
</organism>
<dbReference type="PANTHER" id="PTHR21358">
    <property type="entry name" value="PROTEIN MAELSTROM HOMOLOG"/>
    <property type="match status" value="1"/>
</dbReference>
<keyword evidence="4" id="KW-0963">Cytoplasm</keyword>
<evidence type="ECO:0000313" key="10">
    <source>
        <dbReference type="Ensembl" id="ENSEBUP00000023369.1"/>
    </source>
</evidence>
<dbReference type="GO" id="GO:0007140">
    <property type="term" value="P:male meiotic nuclear division"/>
    <property type="evidence" value="ECO:0007669"/>
    <property type="project" value="TreeGrafter"/>
</dbReference>
<protein>
    <recommendedName>
        <fullName evidence="9">Maelstrom domain-containing protein</fullName>
    </recommendedName>
</protein>
<sequence>MAVMESIDWAWACGKDPSTQLLVFLDFQSLATFPPSHELRVLPCEVAAVAYTLREGISQKFHSFINPGKIPLGYRYLCKSTSEFTHKLPLDGPAEGIGDPGLVANDLLDFIKKSTGTPYLVFCHDDEKQKVEDCLLWLSEKTGEVFYSVAACFAVNTNY</sequence>
<reference evidence="10" key="1">
    <citation type="submission" date="2025-08" db="UniProtKB">
        <authorList>
            <consortium name="Ensembl"/>
        </authorList>
    </citation>
    <scope>IDENTIFICATION</scope>
</reference>
<evidence type="ECO:0000256" key="3">
    <source>
        <dbReference type="ARBA" id="ARBA00007057"/>
    </source>
</evidence>
<dbReference type="GO" id="GO:0043565">
    <property type="term" value="F:sequence-specific DNA binding"/>
    <property type="evidence" value="ECO:0007669"/>
    <property type="project" value="TreeGrafter"/>
</dbReference>
<dbReference type="Pfam" id="PF13017">
    <property type="entry name" value="Maelstrom"/>
    <property type="match status" value="1"/>
</dbReference>
<dbReference type="Proteomes" id="UP000694388">
    <property type="component" value="Unplaced"/>
</dbReference>
<evidence type="ECO:0000256" key="2">
    <source>
        <dbReference type="ARBA" id="ARBA00004496"/>
    </source>
</evidence>
<dbReference type="GeneTree" id="ENSGT00390000003645"/>
<accession>A0A8C4X002</accession>
<dbReference type="GO" id="GO:0060964">
    <property type="term" value="P:regulation of miRNA-mediated gene silencing"/>
    <property type="evidence" value="ECO:0007669"/>
    <property type="project" value="InterPro"/>
</dbReference>
<dbReference type="AlphaFoldDB" id="A0A8C4X002"/>
<evidence type="ECO:0000256" key="5">
    <source>
        <dbReference type="ARBA" id="ARBA00022782"/>
    </source>
</evidence>
<comment type="subcellular location">
    <subcellularLocation>
        <location evidence="2">Cytoplasm</location>
    </subcellularLocation>
    <subcellularLocation>
        <location evidence="1">Nucleus</location>
    </subcellularLocation>
</comment>
<keyword evidence="8" id="KW-0539">Nucleus</keyword>
<dbReference type="InterPro" id="IPR024970">
    <property type="entry name" value="Maelstrom"/>
</dbReference>
<keyword evidence="7" id="KW-0943">RNA-mediated gene silencing</keyword>
<dbReference type="PANTHER" id="PTHR21358:SF4">
    <property type="entry name" value="PROTEIN MAELSTROM HOMOLOG"/>
    <property type="match status" value="1"/>
</dbReference>
<proteinExistence type="inferred from homology"/>
<name>A0A8C4X002_EPTBU</name>
<dbReference type="GO" id="GO:0043186">
    <property type="term" value="C:P granule"/>
    <property type="evidence" value="ECO:0007669"/>
    <property type="project" value="TreeGrafter"/>
</dbReference>
<dbReference type="GO" id="GO:0030154">
    <property type="term" value="P:cell differentiation"/>
    <property type="evidence" value="ECO:0007669"/>
    <property type="project" value="UniProtKB-KW"/>
</dbReference>
<keyword evidence="5" id="KW-0221">Differentiation</keyword>
<evidence type="ECO:0000256" key="6">
    <source>
        <dbReference type="ARBA" id="ARBA00023125"/>
    </source>
</evidence>
<evidence type="ECO:0000313" key="11">
    <source>
        <dbReference type="Proteomes" id="UP000694388"/>
    </source>
</evidence>
<evidence type="ECO:0000256" key="4">
    <source>
        <dbReference type="ARBA" id="ARBA00022490"/>
    </source>
</evidence>
<evidence type="ECO:0000256" key="7">
    <source>
        <dbReference type="ARBA" id="ARBA00023158"/>
    </source>
</evidence>